<dbReference type="PANTHER" id="PTHR42776">
    <property type="entry name" value="SERINE PEPTIDASE S9 FAMILY MEMBER"/>
    <property type="match status" value="1"/>
</dbReference>
<feature type="signal peptide" evidence="2">
    <location>
        <begin position="1"/>
        <end position="25"/>
    </location>
</feature>
<evidence type="ECO:0000256" key="2">
    <source>
        <dbReference type="SAM" id="SignalP"/>
    </source>
</evidence>
<dbReference type="GO" id="GO:0006508">
    <property type="term" value="P:proteolysis"/>
    <property type="evidence" value="ECO:0007669"/>
    <property type="project" value="InterPro"/>
</dbReference>
<dbReference type="AlphaFoldDB" id="A0A395LL56"/>
<dbReference type="InterPro" id="IPR011042">
    <property type="entry name" value="6-blade_b-propeller_TolB-like"/>
</dbReference>
<dbReference type="OrthoDB" id="1094230at2"/>
<keyword evidence="1" id="KW-0378">Hydrolase</keyword>
<dbReference type="Proteomes" id="UP000254101">
    <property type="component" value="Unassembled WGS sequence"/>
</dbReference>
<dbReference type="EMBL" id="QRBB01000001">
    <property type="protein sequence ID" value="RDS77571.1"/>
    <property type="molecule type" value="Genomic_DNA"/>
</dbReference>
<keyword evidence="5" id="KW-1185">Reference proteome</keyword>
<dbReference type="Gene3D" id="2.120.10.30">
    <property type="entry name" value="TolB, C-terminal domain"/>
    <property type="match status" value="1"/>
</dbReference>
<dbReference type="GO" id="GO:0004252">
    <property type="term" value="F:serine-type endopeptidase activity"/>
    <property type="evidence" value="ECO:0007669"/>
    <property type="project" value="TreeGrafter"/>
</dbReference>
<accession>A0A395LL56</accession>
<comment type="caution">
    <text evidence="4">The sequence shown here is derived from an EMBL/GenBank/DDBJ whole genome shotgun (WGS) entry which is preliminary data.</text>
</comment>
<evidence type="ECO:0000256" key="1">
    <source>
        <dbReference type="ARBA" id="ARBA00022801"/>
    </source>
</evidence>
<feature type="domain" description="Peptidase S9 prolyl oligopeptidase catalytic" evidence="3">
    <location>
        <begin position="460"/>
        <end position="669"/>
    </location>
</feature>
<dbReference type="SUPFAM" id="SSF69304">
    <property type="entry name" value="Tricorn protease N-terminal domain"/>
    <property type="match status" value="1"/>
</dbReference>
<feature type="chain" id="PRO_5017254789" evidence="2">
    <location>
        <begin position="26"/>
        <end position="700"/>
    </location>
</feature>
<evidence type="ECO:0000313" key="5">
    <source>
        <dbReference type="Proteomes" id="UP000254101"/>
    </source>
</evidence>
<dbReference type="Pfam" id="PF00326">
    <property type="entry name" value="Peptidase_S9"/>
    <property type="match status" value="1"/>
</dbReference>
<dbReference type="Gene3D" id="3.40.50.1820">
    <property type="entry name" value="alpha/beta hydrolase"/>
    <property type="match status" value="1"/>
</dbReference>
<proteinExistence type="predicted"/>
<dbReference type="InterPro" id="IPR029058">
    <property type="entry name" value="AB_hydrolase_fold"/>
</dbReference>
<evidence type="ECO:0000259" key="3">
    <source>
        <dbReference type="Pfam" id="PF00326"/>
    </source>
</evidence>
<evidence type="ECO:0000313" key="4">
    <source>
        <dbReference type="EMBL" id="RDS77571.1"/>
    </source>
</evidence>
<organism evidence="4 5">
    <name type="scientific">Alteriqipengyuania lutimaris</name>
    <dbReference type="NCBI Taxonomy" id="1538146"/>
    <lineage>
        <taxon>Bacteria</taxon>
        <taxon>Pseudomonadati</taxon>
        <taxon>Pseudomonadota</taxon>
        <taxon>Alphaproteobacteria</taxon>
        <taxon>Sphingomonadales</taxon>
        <taxon>Erythrobacteraceae</taxon>
        <taxon>Alteriqipengyuania</taxon>
    </lineage>
</organism>
<name>A0A395LL56_9SPHN</name>
<keyword evidence="2" id="KW-0732">Signal</keyword>
<protein>
    <submittedName>
        <fullName evidence="4">S9 family peptidase</fullName>
    </submittedName>
</protein>
<dbReference type="SUPFAM" id="SSF53474">
    <property type="entry name" value="alpha/beta-Hydrolases"/>
    <property type="match status" value="1"/>
</dbReference>
<reference evidence="4 5" key="1">
    <citation type="submission" date="2018-07" db="EMBL/GenBank/DDBJ databases">
        <title>Erythrobacter nanhaiensis sp. nov., a novel member of the genus Erythrobacter isolated from the South China Sea.</title>
        <authorList>
            <person name="Chen X."/>
            <person name="Liu J."/>
        </authorList>
    </citation>
    <scope>NUCLEOTIDE SEQUENCE [LARGE SCALE GENOMIC DNA]</scope>
    <source>
        <strain evidence="4 5">S-5</strain>
    </source>
</reference>
<dbReference type="InterPro" id="IPR001375">
    <property type="entry name" value="Peptidase_S9_cat"/>
</dbReference>
<gene>
    <name evidence="4" type="ORF">DL238_08110</name>
</gene>
<sequence length="700" mass="75894">MFHRRKVASRSILTFGCAASALALAAVPSIAQNSGALSLGAQTDPSMTATNPAASAPLIPREALFGNPTKASGQISPDGKWISWLAPSNGVLNVWMAPADDLDDAKVMTTASDRPIRQYFWAPDSQSLLYIQDKGGDENFLLYGINVETGAETTLTDFENTRVQLVGGSDRIKDKILVGLNNRNPQYHDVHMLDLNTGELTMLIENESYAGFVADDNLDVRLALRPNAEGGMDFFRVTDNDVEEEPFGSTGLEDSLTTNPAGFTTDGKTLYWVDSRGRNTAALIAMDVETGEKRVIAENDKADIGGTIRDQETGEIEAYSVNYLKNEWTALDPEIGEALSFLENNLEGEFGINSRTEDDTKWIVGNDPVVAPAKSYLYDRQAGTLTQLYVTRPELEGAPLQPMHALELKSRDGLTLPSYLTLPPGSDSDGDGKPDAAVPMVLLVHGGPWARDGYGYNGYHQWLANRGYAVMSVNYRGSTGFGKDFINASNLQWSKTMHDDLIDATRWAIDEGIAIEDKVAIMGGSYGGYATLVGLTYTPETFACGVDIVGPSNLETLLSTIPPYWAPIISQFHERMGNPNTPEGKQLLIDASPLYKADEIVRPLLIGQGANDPRVNQAESDQIVNAMKEKGIPVTYVLYPDEGHGFAKPANNIAFNAVTENFLATCLGGRAEPIRDTVEQSTAQIVEGADFVQGLSEAVK</sequence>
<dbReference type="PANTHER" id="PTHR42776:SF27">
    <property type="entry name" value="DIPEPTIDYL PEPTIDASE FAMILY MEMBER 6"/>
    <property type="match status" value="1"/>
</dbReference>